<evidence type="ECO:0000259" key="1">
    <source>
        <dbReference type="Pfam" id="PF09084"/>
    </source>
</evidence>
<dbReference type="HOGENOM" id="CLU_725000_0_0_11"/>
<dbReference type="eggNOG" id="COG0715">
    <property type="taxonomic scope" value="Bacteria"/>
</dbReference>
<organism evidence="2 3">
    <name type="scientific">Catenulispora acidiphila (strain DSM 44928 / JCM 14897 / NBRC 102108 / NRRL B-24433 / ID139908)</name>
    <dbReference type="NCBI Taxonomy" id="479433"/>
    <lineage>
        <taxon>Bacteria</taxon>
        <taxon>Bacillati</taxon>
        <taxon>Actinomycetota</taxon>
        <taxon>Actinomycetes</taxon>
        <taxon>Catenulisporales</taxon>
        <taxon>Catenulisporaceae</taxon>
        <taxon>Catenulispora</taxon>
    </lineage>
</organism>
<evidence type="ECO:0000313" key="2">
    <source>
        <dbReference type="EMBL" id="ACU76684.1"/>
    </source>
</evidence>
<dbReference type="AlphaFoldDB" id="C7QFA7"/>
<feature type="domain" description="SsuA/THI5-like" evidence="1">
    <location>
        <begin position="83"/>
        <end position="140"/>
    </location>
</feature>
<dbReference type="InterPro" id="IPR015168">
    <property type="entry name" value="SsuA/THI5"/>
</dbReference>
<dbReference type="Pfam" id="PF09084">
    <property type="entry name" value="NMT1"/>
    <property type="match status" value="1"/>
</dbReference>
<dbReference type="Gene3D" id="3.40.190.10">
    <property type="entry name" value="Periplasmic binding protein-like II"/>
    <property type="match status" value="1"/>
</dbReference>
<dbReference type="KEGG" id="cai:Caci_7861"/>
<accession>C7QFA7</accession>
<dbReference type="EMBL" id="CP001700">
    <property type="protein sequence ID" value="ACU76684.1"/>
    <property type="molecule type" value="Genomic_DNA"/>
</dbReference>
<sequence precursor="true">MYYDAPTGFIENLAGGSAVRSAKPRARSRRTSAIVLSVVLTACAGAATACSSGTSSASSMPAHGALEQNHLRIGIPKGEIGALPVFTGLDKGYFKAQGIDVQIDNSYNSYQDALQALNDGKVDLVYDDYVHAILAQSTGAFRLQLVAEGYTAGDGSVQLVGKPTDGKNADQIKTDFAAAGGFLVPTAGTNDANDDYTVPAVMLMTSLPDLANSLRIKAGNSAAHLKSMAPAGLAEKVTGSPDKNVAAVIAEPYYSVAMNNDRLVNLMDLTRGSTQAMPMGGYFAKQDLAVADTNLFKAFTGALNQAKTVTSQRATAMTEMQIHYGTMATSTVAASLSFGTFPTTVNVDRVARVLTLMQGLDLAPYYNIDTMMPPDALRGTG</sequence>
<name>C7QFA7_CATAD</name>
<proteinExistence type="predicted"/>
<protein>
    <recommendedName>
        <fullName evidence="1">SsuA/THI5-like domain-containing protein</fullName>
    </recommendedName>
</protein>
<dbReference type="Proteomes" id="UP000000851">
    <property type="component" value="Chromosome"/>
</dbReference>
<dbReference type="InParanoid" id="C7QFA7"/>
<reference evidence="2 3" key="1">
    <citation type="journal article" date="2009" name="Stand. Genomic Sci.">
        <title>Complete genome sequence of Catenulispora acidiphila type strain (ID 139908).</title>
        <authorList>
            <person name="Copeland A."/>
            <person name="Lapidus A."/>
            <person name="Glavina Del Rio T."/>
            <person name="Nolan M."/>
            <person name="Lucas S."/>
            <person name="Chen F."/>
            <person name="Tice H."/>
            <person name="Cheng J.F."/>
            <person name="Bruce D."/>
            <person name="Goodwin L."/>
            <person name="Pitluck S."/>
            <person name="Mikhailova N."/>
            <person name="Pati A."/>
            <person name="Ivanova N."/>
            <person name="Mavromatis K."/>
            <person name="Chen A."/>
            <person name="Palaniappan K."/>
            <person name="Chain P."/>
            <person name="Land M."/>
            <person name="Hauser L."/>
            <person name="Chang Y.J."/>
            <person name="Jeffries C.D."/>
            <person name="Chertkov O."/>
            <person name="Brettin T."/>
            <person name="Detter J.C."/>
            <person name="Han C."/>
            <person name="Ali Z."/>
            <person name="Tindall B.J."/>
            <person name="Goker M."/>
            <person name="Bristow J."/>
            <person name="Eisen J.A."/>
            <person name="Markowitz V."/>
            <person name="Hugenholtz P."/>
            <person name="Kyrpides N.C."/>
            <person name="Klenk H.P."/>
        </authorList>
    </citation>
    <scope>NUCLEOTIDE SEQUENCE [LARGE SCALE GENOMIC DNA]</scope>
    <source>
        <strain evidence="3">DSM 44928 / JCM 14897 / NBRC 102108 / NRRL B-24433 / ID139908</strain>
    </source>
</reference>
<dbReference type="PANTHER" id="PTHR30024">
    <property type="entry name" value="ALIPHATIC SULFONATES-BINDING PROTEIN-RELATED"/>
    <property type="match status" value="1"/>
</dbReference>
<dbReference type="STRING" id="479433.Caci_7861"/>
<evidence type="ECO:0000313" key="3">
    <source>
        <dbReference type="Proteomes" id="UP000000851"/>
    </source>
</evidence>
<gene>
    <name evidence="2" type="ordered locus">Caci_7861</name>
</gene>
<keyword evidence="3" id="KW-1185">Reference proteome</keyword>
<dbReference type="SUPFAM" id="SSF53850">
    <property type="entry name" value="Periplasmic binding protein-like II"/>
    <property type="match status" value="1"/>
</dbReference>